<comment type="caution">
    <text evidence="3">The sequence shown here is derived from an EMBL/GenBank/DDBJ whole genome shotgun (WGS) entry which is preliminary data.</text>
</comment>
<dbReference type="InterPro" id="IPR055363">
    <property type="entry name" value="PTHB1_hp_dom"/>
</dbReference>
<protein>
    <recommendedName>
        <fullName evidence="2">PTHB1 hairpin domain-containing protein</fullName>
    </recommendedName>
</protein>
<dbReference type="OrthoDB" id="10262646at2759"/>
<dbReference type="Pfam" id="PF23338">
    <property type="entry name" value="PTHB1_hp"/>
    <property type="match status" value="1"/>
</dbReference>
<evidence type="ECO:0000313" key="4">
    <source>
        <dbReference type="Proteomes" id="UP000252519"/>
    </source>
</evidence>
<evidence type="ECO:0000259" key="2">
    <source>
        <dbReference type="Pfam" id="PF23338"/>
    </source>
</evidence>
<feature type="region of interest" description="Disordered" evidence="1">
    <location>
        <begin position="116"/>
        <end position="139"/>
    </location>
</feature>
<dbReference type="EMBL" id="JOJR01025100">
    <property type="protein sequence ID" value="RCN23727.1"/>
    <property type="molecule type" value="Genomic_DNA"/>
</dbReference>
<sequence>MRAIEALILSKTRNTKPETFEHIDLLYSDAHEQLFAAIAELTSIRAQMSEAQLTLASLFDLVSLLLRLGGSDSALDGNFITDTNQTLEDRLAWASQIANDPARAVAVLCQHTQKELPQIKEEEEEGDDFDHFQTGDIKL</sequence>
<keyword evidence="4" id="KW-1185">Reference proteome</keyword>
<evidence type="ECO:0000313" key="3">
    <source>
        <dbReference type="EMBL" id="RCN23727.1"/>
    </source>
</evidence>
<feature type="compositionally biased region" description="Basic and acidic residues" evidence="1">
    <location>
        <begin position="129"/>
        <end position="139"/>
    </location>
</feature>
<dbReference type="AlphaFoldDB" id="A0A368F0L4"/>
<organism evidence="3 4">
    <name type="scientific">Ancylostoma caninum</name>
    <name type="common">Dog hookworm</name>
    <dbReference type="NCBI Taxonomy" id="29170"/>
    <lineage>
        <taxon>Eukaryota</taxon>
        <taxon>Metazoa</taxon>
        <taxon>Ecdysozoa</taxon>
        <taxon>Nematoda</taxon>
        <taxon>Chromadorea</taxon>
        <taxon>Rhabditida</taxon>
        <taxon>Rhabditina</taxon>
        <taxon>Rhabditomorpha</taxon>
        <taxon>Strongyloidea</taxon>
        <taxon>Ancylostomatidae</taxon>
        <taxon>Ancylostomatinae</taxon>
        <taxon>Ancylostoma</taxon>
    </lineage>
</organism>
<name>A0A368F0L4_ANCCA</name>
<feature type="domain" description="PTHB1 hairpin" evidence="2">
    <location>
        <begin position="1"/>
        <end position="68"/>
    </location>
</feature>
<accession>A0A368F0L4</accession>
<dbReference type="STRING" id="29170.A0A368F0L4"/>
<gene>
    <name evidence="3" type="ORF">ANCCAN_30585</name>
</gene>
<reference evidence="3 4" key="1">
    <citation type="submission" date="2014-10" db="EMBL/GenBank/DDBJ databases">
        <title>Draft genome of the hookworm Ancylostoma caninum.</title>
        <authorList>
            <person name="Mitreva M."/>
        </authorList>
    </citation>
    <scope>NUCLEOTIDE SEQUENCE [LARGE SCALE GENOMIC DNA]</scope>
    <source>
        <strain evidence="3 4">Baltimore</strain>
    </source>
</reference>
<dbReference type="Proteomes" id="UP000252519">
    <property type="component" value="Unassembled WGS sequence"/>
</dbReference>
<evidence type="ECO:0000256" key="1">
    <source>
        <dbReference type="SAM" id="MobiDB-lite"/>
    </source>
</evidence>
<proteinExistence type="predicted"/>